<dbReference type="InterPro" id="IPR040410">
    <property type="entry name" value="UPF0658_Golgi"/>
</dbReference>
<evidence type="ECO:0000313" key="3">
    <source>
        <dbReference type="Proteomes" id="UP001151518"/>
    </source>
</evidence>
<dbReference type="PANTHER" id="PTHR34391:SF1">
    <property type="entry name" value="UPF0658 GOLGI APPARATUS MEMBRANE PROTEIN C1952.10C-RELATED"/>
    <property type="match status" value="1"/>
</dbReference>
<keyword evidence="1" id="KW-0472">Membrane</keyword>
<reference evidence="2" key="1">
    <citation type="submission" date="2022-07" db="EMBL/GenBank/DDBJ databases">
        <title>Phylogenomic reconstructions and comparative analyses of Kickxellomycotina fungi.</title>
        <authorList>
            <person name="Reynolds N.K."/>
            <person name="Stajich J.E."/>
            <person name="Barry K."/>
            <person name="Grigoriev I.V."/>
            <person name="Crous P."/>
            <person name="Smith M.E."/>
        </authorList>
    </citation>
    <scope>NUCLEOTIDE SEQUENCE</scope>
    <source>
        <strain evidence="2">NRRL 3115</strain>
    </source>
</reference>
<dbReference type="EMBL" id="JANBTW010000012">
    <property type="protein sequence ID" value="KAJ2679430.1"/>
    <property type="molecule type" value="Genomic_DNA"/>
</dbReference>
<dbReference type="Proteomes" id="UP001151518">
    <property type="component" value="Unassembled WGS sequence"/>
</dbReference>
<feature type="transmembrane region" description="Helical" evidence="1">
    <location>
        <begin position="185"/>
        <end position="203"/>
    </location>
</feature>
<comment type="caution">
    <text evidence="2">The sequence shown here is derived from an EMBL/GenBank/DDBJ whole genome shotgun (WGS) entry which is preliminary data.</text>
</comment>
<protein>
    <submittedName>
        <fullName evidence="2">Uncharacterized protein</fullName>
    </submittedName>
</protein>
<sequence length="395" mass="44641">MVFARKKRDVLVPTSAVPRFYIVAALLLASAFIMAESYTLYLTKHGYAAVRNNQWQIPDVQKAVANSITTYMVYNVLLILAQVYIIFLCAEALANQDAIQVIVVLLFYFVCMVYITARYISFYVWPTLAARLFTKDKNMYLAQITVVASYAIAIVSLVFLSYKLKKDAGWSVFKRLGADITLHRAYKWHQCLVIFLKMDIYFIGSYLVQMTALVLKSDHIETWLQITVYIPFSIMVIFGAFYALYGEHRRLMICIATCMFLSIGYFIFKVIRVCSPSIINKPGDPYEDSRPYFMITIVVCMLLLFATGATSAMCVRNFDSGLKEAIAYDKLKRRHMKLYASDSKSAAATIVNNPVPGTMTSIHEIDGDEVSLLAFGHRESGLAAASGDRARFSLE</sequence>
<gene>
    <name evidence="2" type="ORF">GGI25_001565</name>
</gene>
<proteinExistence type="predicted"/>
<feature type="transmembrane region" description="Helical" evidence="1">
    <location>
        <begin position="251"/>
        <end position="271"/>
    </location>
</feature>
<dbReference type="GO" id="GO:0005794">
    <property type="term" value="C:Golgi apparatus"/>
    <property type="evidence" value="ECO:0007669"/>
    <property type="project" value="TreeGrafter"/>
</dbReference>
<feature type="transmembrane region" description="Helical" evidence="1">
    <location>
        <begin position="20"/>
        <end position="41"/>
    </location>
</feature>
<keyword evidence="1" id="KW-1133">Transmembrane helix</keyword>
<dbReference type="PANTHER" id="PTHR34391">
    <property type="entry name" value="UPF0658 GOLGI APPARATUS MEMBRANE PROTEIN C1952.10C-RELATED"/>
    <property type="match status" value="1"/>
</dbReference>
<evidence type="ECO:0000256" key="1">
    <source>
        <dbReference type="SAM" id="Phobius"/>
    </source>
</evidence>
<keyword evidence="1" id="KW-0812">Transmembrane</keyword>
<evidence type="ECO:0000313" key="2">
    <source>
        <dbReference type="EMBL" id="KAJ2679430.1"/>
    </source>
</evidence>
<feature type="transmembrane region" description="Helical" evidence="1">
    <location>
        <begin position="140"/>
        <end position="164"/>
    </location>
</feature>
<accession>A0A9W8G5Y4</accession>
<feature type="transmembrane region" description="Helical" evidence="1">
    <location>
        <begin position="101"/>
        <end position="120"/>
    </location>
</feature>
<name>A0A9W8G5Y4_9FUNG</name>
<dbReference type="OrthoDB" id="406833at2759"/>
<dbReference type="AlphaFoldDB" id="A0A9W8G5Y4"/>
<feature type="transmembrane region" description="Helical" evidence="1">
    <location>
        <begin position="72"/>
        <end position="94"/>
    </location>
</feature>
<feature type="transmembrane region" description="Helical" evidence="1">
    <location>
        <begin position="291"/>
        <end position="315"/>
    </location>
</feature>
<organism evidence="2 3">
    <name type="scientific">Coemansia spiralis</name>
    <dbReference type="NCBI Taxonomy" id="417178"/>
    <lineage>
        <taxon>Eukaryota</taxon>
        <taxon>Fungi</taxon>
        <taxon>Fungi incertae sedis</taxon>
        <taxon>Zoopagomycota</taxon>
        <taxon>Kickxellomycotina</taxon>
        <taxon>Kickxellomycetes</taxon>
        <taxon>Kickxellales</taxon>
        <taxon>Kickxellaceae</taxon>
        <taxon>Coemansia</taxon>
    </lineage>
</organism>
<feature type="transmembrane region" description="Helical" evidence="1">
    <location>
        <begin position="223"/>
        <end position="244"/>
    </location>
</feature>